<dbReference type="AlphaFoldDB" id="D8QLU0"/>
<evidence type="ECO:0000256" key="2">
    <source>
        <dbReference type="SAM" id="MobiDB-lite"/>
    </source>
</evidence>
<dbReference type="OMA" id="AECNEAN"/>
<dbReference type="InParanoid" id="D8QLU0"/>
<keyword evidence="1" id="KW-0175">Coiled coil</keyword>
<dbReference type="GeneID" id="9588668"/>
<organism evidence="4">
    <name type="scientific">Schizophyllum commune (strain H4-8 / FGSC 9210)</name>
    <name type="common">Split gill fungus</name>
    <dbReference type="NCBI Taxonomy" id="578458"/>
    <lineage>
        <taxon>Eukaryota</taxon>
        <taxon>Fungi</taxon>
        <taxon>Dikarya</taxon>
        <taxon>Basidiomycota</taxon>
        <taxon>Agaricomycotina</taxon>
        <taxon>Agaricomycetes</taxon>
        <taxon>Agaricomycetidae</taxon>
        <taxon>Agaricales</taxon>
        <taxon>Schizophyllaceae</taxon>
        <taxon>Schizophyllum</taxon>
    </lineage>
</organism>
<dbReference type="HOGENOM" id="CLU_035517_1_0_1"/>
<dbReference type="KEGG" id="scm:SCHCO_02517671"/>
<feature type="compositionally biased region" description="Basic and acidic residues" evidence="2">
    <location>
        <begin position="429"/>
        <end position="445"/>
    </location>
</feature>
<dbReference type="VEuPathDB" id="FungiDB:SCHCODRAFT_02517671"/>
<keyword evidence="4" id="KW-1185">Reference proteome</keyword>
<feature type="region of interest" description="Disordered" evidence="2">
    <location>
        <begin position="64"/>
        <end position="86"/>
    </location>
</feature>
<dbReference type="OrthoDB" id="3256901at2759"/>
<gene>
    <name evidence="3" type="ORF">SCHCODRAFT_114811</name>
</gene>
<feature type="region of interest" description="Disordered" evidence="2">
    <location>
        <begin position="429"/>
        <end position="460"/>
    </location>
</feature>
<dbReference type="EMBL" id="GL377319">
    <property type="protein sequence ID" value="EFI91086.1"/>
    <property type="molecule type" value="Genomic_DNA"/>
</dbReference>
<dbReference type="Proteomes" id="UP000007431">
    <property type="component" value="Unassembled WGS sequence"/>
</dbReference>
<feature type="coiled-coil region" evidence="1">
    <location>
        <begin position="93"/>
        <end position="172"/>
    </location>
</feature>
<dbReference type="STRING" id="578458.D8QLU0"/>
<proteinExistence type="predicted"/>
<evidence type="ECO:0000313" key="3">
    <source>
        <dbReference type="EMBL" id="EFI91086.1"/>
    </source>
</evidence>
<dbReference type="RefSeq" id="XP_003025989.1">
    <property type="nucleotide sequence ID" value="XM_003025943.1"/>
</dbReference>
<dbReference type="eggNOG" id="ENOG502SR0Z">
    <property type="taxonomic scope" value="Eukaryota"/>
</dbReference>
<protein>
    <submittedName>
        <fullName evidence="3">Uncharacterized protein</fullName>
    </submittedName>
</protein>
<name>D8QLU0_SCHCM</name>
<accession>D8QLU0</accession>
<reference evidence="3 4" key="1">
    <citation type="journal article" date="2010" name="Nat. Biotechnol.">
        <title>Genome sequence of the model mushroom Schizophyllum commune.</title>
        <authorList>
            <person name="Ohm R.A."/>
            <person name="de Jong J.F."/>
            <person name="Lugones L.G."/>
            <person name="Aerts A."/>
            <person name="Kothe E."/>
            <person name="Stajich J.E."/>
            <person name="de Vries R.P."/>
            <person name="Record E."/>
            <person name="Levasseur A."/>
            <person name="Baker S.E."/>
            <person name="Bartholomew K.A."/>
            <person name="Coutinho P.M."/>
            <person name="Erdmann S."/>
            <person name="Fowler T.J."/>
            <person name="Gathman A.C."/>
            <person name="Lombard V."/>
            <person name="Henrissat B."/>
            <person name="Knabe N."/>
            <person name="Kuees U."/>
            <person name="Lilly W.W."/>
            <person name="Lindquist E."/>
            <person name="Lucas S."/>
            <person name="Magnuson J.K."/>
            <person name="Piumi F."/>
            <person name="Raudaskoski M."/>
            <person name="Salamov A."/>
            <person name="Schmutz J."/>
            <person name="Schwarze F.W.M.R."/>
            <person name="vanKuyk P.A."/>
            <person name="Horton J.S."/>
            <person name="Grigoriev I.V."/>
            <person name="Woesten H.A.B."/>
        </authorList>
    </citation>
    <scope>NUCLEOTIDE SEQUENCE [LARGE SCALE GENOMIC DNA]</scope>
    <source>
        <strain evidence="4">H4-8 / FGSC 9210</strain>
    </source>
</reference>
<evidence type="ECO:0000313" key="4">
    <source>
        <dbReference type="Proteomes" id="UP000007431"/>
    </source>
</evidence>
<feature type="non-terminal residue" evidence="3">
    <location>
        <position position="460"/>
    </location>
</feature>
<sequence>MKPSTSKENGLRYTTEEALQALQLLGAPEISLEDFERLHRGAMGKLLDSIISHMQGRQRVSAARAGIQKRRDQVAADPRAGNKFSKDEPLENLRRATSRLNAAQKSVEVYQDELNARQGALAKSQRELDQVTAELDSKQRSLYLLTSLHELESERTERLKRAKESYDELRARIARIPKRKPLPAEQPASSKAMIRTRKNHTALTLHNLHAYHVHLNSLLNGPGSAVTVQSTRYKSLLPATSNAQLLEDIAQLHEDVTTKQTHLQRLSDMSLSYLVACQKLSAVTSDFTTLAAPALSAPLRAQATDAMGRVEGLRESIVVFKSNDQNSGLNDDDLTRKVKALLKIHGRVGVEGILRELSLATQVRPPVAVFPALPLRADDSEVLAAHYSSTSAHEARAVKLLTRKADKADYGIRILEDLQHGIIEDVRRVEAASHSKSRSEAREKGGTAARAKNSRHGGRK</sequence>
<evidence type="ECO:0000256" key="1">
    <source>
        <dbReference type="SAM" id="Coils"/>
    </source>
</evidence>